<protein>
    <submittedName>
        <fullName evidence="1">Uncharacterized protein</fullName>
    </submittedName>
</protein>
<gene>
    <name evidence="1" type="ORF">T11_8332</name>
</gene>
<proteinExistence type="predicted"/>
<name>A0A0V1H319_9BILA</name>
<sequence length="61" mass="7051">MRQTDQSKKIERVVCVVKNVNILISTPTLRTTHKKQQSKKVQYVLRQCNHLTPTNTQSEAT</sequence>
<organism evidence="1 2">
    <name type="scientific">Trichinella zimbabwensis</name>
    <dbReference type="NCBI Taxonomy" id="268475"/>
    <lineage>
        <taxon>Eukaryota</taxon>
        <taxon>Metazoa</taxon>
        <taxon>Ecdysozoa</taxon>
        <taxon>Nematoda</taxon>
        <taxon>Enoplea</taxon>
        <taxon>Dorylaimia</taxon>
        <taxon>Trichinellida</taxon>
        <taxon>Trichinellidae</taxon>
        <taxon>Trichinella</taxon>
    </lineage>
</organism>
<evidence type="ECO:0000313" key="1">
    <source>
        <dbReference type="EMBL" id="KRZ04841.1"/>
    </source>
</evidence>
<keyword evidence="2" id="KW-1185">Reference proteome</keyword>
<accession>A0A0V1H319</accession>
<comment type="caution">
    <text evidence="1">The sequence shown here is derived from an EMBL/GenBank/DDBJ whole genome shotgun (WGS) entry which is preliminary data.</text>
</comment>
<dbReference type="Proteomes" id="UP000055024">
    <property type="component" value="Unassembled WGS sequence"/>
</dbReference>
<dbReference type="EMBL" id="JYDP01000153">
    <property type="protein sequence ID" value="KRZ04841.1"/>
    <property type="molecule type" value="Genomic_DNA"/>
</dbReference>
<evidence type="ECO:0000313" key="2">
    <source>
        <dbReference type="Proteomes" id="UP000055024"/>
    </source>
</evidence>
<reference evidence="1 2" key="1">
    <citation type="submission" date="2015-01" db="EMBL/GenBank/DDBJ databases">
        <title>Evolution of Trichinella species and genotypes.</title>
        <authorList>
            <person name="Korhonen P.K."/>
            <person name="Edoardo P."/>
            <person name="Giuseppe L.R."/>
            <person name="Gasser R.B."/>
        </authorList>
    </citation>
    <scope>NUCLEOTIDE SEQUENCE [LARGE SCALE GENOMIC DNA]</scope>
    <source>
        <strain evidence="1">ISS1029</strain>
    </source>
</reference>
<dbReference type="AlphaFoldDB" id="A0A0V1H319"/>